<dbReference type="AlphaFoldDB" id="K1U2W5"/>
<sequence length="220" mass="24239">MEDKNTPVQPDAVEAAETRGRKVGAARFFELLGRDLWPFYKASILCVLGFAPGYAAVLFSAMAASLPLCLLSGAVGGLIAAPAFCGMLDTILRALRDEPGYWWHTYRMAWKQNWRESLLPGAGAGFCLGLWAFLLYALPDLENVPISVWICMVLGIFFLLVFCLYLFAQVVLVSVSQAERLKNAALFMIGFLPRTLAAGAVLCIYWGVMLAWMPYTIPVV</sequence>
<evidence type="ECO:0008006" key="3">
    <source>
        <dbReference type="Google" id="ProtNLM"/>
    </source>
</evidence>
<accession>K1U2W5</accession>
<feature type="non-terminal residue" evidence="2">
    <location>
        <position position="220"/>
    </location>
</feature>
<protein>
    <recommendedName>
        <fullName evidence="3">DUF624 domain-containing protein</fullName>
    </recommendedName>
</protein>
<feature type="transmembrane region" description="Helical" evidence="1">
    <location>
        <begin position="184"/>
        <end position="208"/>
    </location>
</feature>
<evidence type="ECO:0000256" key="1">
    <source>
        <dbReference type="SAM" id="Phobius"/>
    </source>
</evidence>
<keyword evidence="1" id="KW-1133">Transmembrane helix</keyword>
<feature type="transmembrane region" description="Helical" evidence="1">
    <location>
        <begin position="144"/>
        <end position="172"/>
    </location>
</feature>
<feature type="transmembrane region" description="Helical" evidence="1">
    <location>
        <begin position="70"/>
        <end position="92"/>
    </location>
</feature>
<keyword evidence="1" id="KW-0472">Membrane</keyword>
<organism evidence="2">
    <name type="scientific">human gut metagenome</name>
    <dbReference type="NCBI Taxonomy" id="408170"/>
    <lineage>
        <taxon>unclassified sequences</taxon>
        <taxon>metagenomes</taxon>
        <taxon>organismal metagenomes</taxon>
    </lineage>
</organism>
<name>K1U2W5_9ZZZZ</name>
<dbReference type="EMBL" id="AJWY01003785">
    <property type="protein sequence ID" value="EKC74269.1"/>
    <property type="molecule type" value="Genomic_DNA"/>
</dbReference>
<feature type="transmembrane region" description="Helical" evidence="1">
    <location>
        <begin position="117"/>
        <end position="138"/>
    </location>
</feature>
<gene>
    <name evidence="2" type="ORF">LEA_05802</name>
</gene>
<keyword evidence="1" id="KW-0812">Transmembrane</keyword>
<evidence type="ECO:0000313" key="2">
    <source>
        <dbReference type="EMBL" id="EKC74269.1"/>
    </source>
</evidence>
<feature type="transmembrane region" description="Helical" evidence="1">
    <location>
        <begin position="42"/>
        <end position="64"/>
    </location>
</feature>
<comment type="caution">
    <text evidence="2">The sequence shown here is derived from an EMBL/GenBank/DDBJ whole genome shotgun (WGS) entry which is preliminary data.</text>
</comment>
<reference evidence="2" key="1">
    <citation type="journal article" date="2013" name="Environ. Microbiol.">
        <title>Microbiota from the distal guts of lean and obese adolescents exhibit partial functional redundancy besides clear differences in community structure.</title>
        <authorList>
            <person name="Ferrer M."/>
            <person name="Ruiz A."/>
            <person name="Lanza F."/>
            <person name="Haange S.B."/>
            <person name="Oberbach A."/>
            <person name="Till H."/>
            <person name="Bargiela R."/>
            <person name="Campoy C."/>
            <person name="Segura M.T."/>
            <person name="Richter M."/>
            <person name="von Bergen M."/>
            <person name="Seifert J."/>
            <person name="Suarez A."/>
        </authorList>
    </citation>
    <scope>NUCLEOTIDE SEQUENCE</scope>
</reference>
<proteinExistence type="predicted"/>